<feature type="compositionally biased region" description="Low complexity" evidence="5">
    <location>
        <begin position="97"/>
        <end position="108"/>
    </location>
</feature>
<feature type="compositionally biased region" description="Acidic residues" evidence="5">
    <location>
        <begin position="367"/>
        <end position="386"/>
    </location>
</feature>
<evidence type="ECO:0000259" key="6">
    <source>
        <dbReference type="PROSITE" id="PS50089"/>
    </source>
</evidence>
<dbReference type="Proteomes" id="UP000053201">
    <property type="component" value="Unassembled WGS sequence"/>
</dbReference>
<feature type="compositionally biased region" description="Basic residues" evidence="5">
    <location>
        <begin position="465"/>
        <end position="476"/>
    </location>
</feature>
<dbReference type="GeneID" id="27684069"/>
<dbReference type="EMBL" id="KQ257450">
    <property type="protein sequence ID" value="KND04618.1"/>
    <property type="molecule type" value="Genomic_DNA"/>
</dbReference>
<evidence type="ECO:0000256" key="1">
    <source>
        <dbReference type="ARBA" id="ARBA00022723"/>
    </source>
</evidence>
<dbReference type="SMART" id="SM00184">
    <property type="entry name" value="RING"/>
    <property type="match status" value="1"/>
</dbReference>
<accession>A0A0L0HU45</accession>
<gene>
    <name evidence="7" type="ORF">SPPG_00336</name>
</gene>
<evidence type="ECO:0000256" key="3">
    <source>
        <dbReference type="ARBA" id="ARBA00022833"/>
    </source>
</evidence>
<protein>
    <recommendedName>
        <fullName evidence="6">RING-type domain-containing protein</fullName>
    </recommendedName>
</protein>
<dbReference type="PANTHER" id="PTHR15710:SF234">
    <property type="entry name" value="RING-TYPE DOMAIN-CONTAINING PROTEIN"/>
    <property type="match status" value="1"/>
</dbReference>
<feature type="region of interest" description="Disordered" evidence="5">
    <location>
        <begin position="1"/>
        <end position="64"/>
    </location>
</feature>
<dbReference type="PANTHER" id="PTHR15710">
    <property type="entry name" value="E3 UBIQUITIN-PROTEIN LIGASE PRAJA"/>
    <property type="match status" value="1"/>
</dbReference>
<name>A0A0L0HU45_SPIPD</name>
<keyword evidence="2 4" id="KW-0863">Zinc-finger</keyword>
<evidence type="ECO:0000256" key="5">
    <source>
        <dbReference type="SAM" id="MobiDB-lite"/>
    </source>
</evidence>
<dbReference type="InterPro" id="IPR011016">
    <property type="entry name" value="Znf_RING-CH"/>
</dbReference>
<dbReference type="InterPro" id="IPR001841">
    <property type="entry name" value="Znf_RING"/>
</dbReference>
<keyword evidence="1" id="KW-0479">Metal-binding</keyword>
<reference evidence="7 8" key="1">
    <citation type="submission" date="2009-08" db="EMBL/GenBank/DDBJ databases">
        <title>The Genome Sequence of Spizellomyces punctatus strain DAOM BR117.</title>
        <authorList>
            <consortium name="The Broad Institute Genome Sequencing Platform"/>
            <person name="Russ C."/>
            <person name="Cuomo C."/>
            <person name="Shea T."/>
            <person name="Young S.K."/>
            <person name="Zeng Q."/>
            <person name="Koehrsen M."/>
            <person name="Haas B."/>
            <person name="Borodovsky M."/>
            <person name="Guigo R."/>
            <person name="Alvarado L."/>
            <person name="Berlin A."/>
            <person name="Bochicchio J."/>
            <person name="Borenstein D."/>
            <person name="Chapman S."/>
            <person name="Chen Z."/>
            <person name="Engels R."/>
            <person name="Freedman E."/>
            <person name="Gellesch M."/>
            <person name="Goldberg J."/>
            <person name="Griggs A."/>
            <person name="Gujja S."/>
            <person name="Heiman D."/>
            <person name="Hepburn T."/>
            <person name="Howarth C."/>
            <person name="Jen D."/>
            <person name="Larson L."/>
            <person name="Lewis B."/>
            <person name="Mehta T."/>
            <person name="Park D."/>
            <person name="Pearson M."/>
            <person name="Roberts A."/>
            <person name="Saif S."/>
            <person name="Shenoy N."/>
            <person name="Sisk P."/>
            <person name="Stolte C."/>
            <person name="Sykes S."/>
            <person name="Thomson T."/>
            <person name="Walk T."/>
            <person name="White J."/>
            <person name="Yandava C."/>
            <person name="Burger G."/>
            <person name="Gray M.W."/>
            <person name="Holland P.W.H."/>
            <person name="King N."/>
            <person name="Lang F.B.F."/>
            <person name="Roger A.J."/>
            <person name="Ruiz-Trillo I."/>
            <person name="Lander E."/>
            <person name="Nusbaum C."/>
        </authorList>
    </citation>
    <scope>NUCLEOTIDE SEQUENCE [LARGE SCALE GENOMIC DNA]</scope>
    <source>
        <strain evidence="7 8">DAOM BR117</strain>
    </source>
</reference>
<feature type="compositionally biased region" description="Low complexity" evidence="5">
    <location>
        <begin position="1"/>
        <end position="28"/>
    </location>
</feature>
<dbReference type="InParanoid" id="A0A0L0HU45"/>
<dbReference type="PROSITE" id="PS50089">
    <property type="entry name" value="ZF_RING_2"/>
    <property type="match status" value="1"/>
</dbReference>
<feature type="compositionally biased region" description="Basic and acidic residues" evidence="5">
    <location>
        <begin position="423"/>
        <end position="440"/>
    </location>
</feature>
<dbReference type="Gene3D" id="3.30.40.10">
    <property type="entry name" value="Zinc/RING finger domain, C3HC4 (zinc finger)"/>
    <property type="match status" value="1"/>
</dbReference>
<dbReference type="AlphaFoldDB" id="A0A0L0HU45"/>
<keyword evidence="8" id="KW-1185">Reference proteome</keyword>
<feature type="compositionally biased region" description="Low complexity" evidence="5">
    <location>
        <begin position="453"/>
        <end position="464"/>
    </location>
</feature>
<dbReference type="eggNOG" id="KOG0800">
    <property type="taxonomic scope" value="Eukaryota"/>
</dbReference>
<keyword evidence="3" id="KW-0862">Zinc</keyword>
<dbReference type="VEuPathDB" id="FungiDB:SPPG_00336"/>
<evidence type="ECO:0000256" key="2">
    <source>
        <dbReference type="ARBA" id="ARBA00022771"/>
    </source>
</evidence>
<sequence length="476" mass="52919">MSDNNHVNNIDNNHDSSNSSTSGSENPSRPLERARLWGEIEDAEGDAPVNTSGPHPSRTSFGSGISIAPRSRVLFHPIPRLSGLGALSGAMTEDGTARSNPAASARAQRASRRETLRNLPPDFPPIPPELSAVNPQETAPDNIPTFDFHLHLSDQGTSNNESNPNESSTTPTGEPRASDETGQVPADQPHTFTLTFYISGENGGRLPDGHSVLFWPRSLRERRNASRQGGVNEEEEDRTGNLPILLLSMLLERLNSNPPHLQGQPPASDIAISGLPVIYLSERRREKHKLCAICQEDFIAHTLTTDPLPPDEEILRMPCHHLFHRGCISTWLKTSCTCPSCRYEIATENEDYNAGIRQRMAKRDEELSNDPDTDNEDENNADDEDSSSSNTAERVIALPRRTARSTRIRRSPSPLTRGKKRHRDEEIEESRVESAHETVGRHPKRRRQVHPETTTSSSSTTLPPRRIRRPATRRLP</sequence>
<dbReference type="OrthoDB" id="8062037at2759"/>
<evidence type="ECO:0000313" key="8">
    <source>
        <dbReference type="Proteomes" id="UP000053201"/>
    </source>
</evidence>
<dbReference type="InterPro" id="IPR013083">
    <property type="entry name" value="Znf_RING/FYVE/PHD"/>
</dbReference>
<dbReference type="Pfam" id="PF13639">
    <property type="entry name" value="zf-RING_2"/>
    <property type="match status" value="1"/>
</dbReference>
<feature type="domain" description="RING-type" evidence="6">
    <location>
        <begin position="291"/>
        <end position="342"/>
    </location>
</feature>
<dbReference type="RefSeq" id="XP_016612657.1">
    <property type="nucleotide sequence ID" value="XM_016748663.1"/>
</dbReference>
<organism evidence="7 8">
    <name type="scientific">Spizellomyces punctatus (strain DAOM BR117)</name>
    <dbReference type="NCBI Taxonomy" id="645134"/>
    <lineage>
        <taxon>Eukaryota</taxon>
        <taxon>Fungi</taxon>
        <taxon>Fungi incertae sedis</taxon>
        <taxon>Chytridiomycota</taxon>
        <taxon>Chytridiomycota incertae sedis</taxon>
        <taxon>Chytridiomycetes</taxon>
        <taxon>Spizellomycetales</taxon>
        <taxon>Spizellomycetaceae</taxon>
        <taxon>Spizellomyces</taxon>
    </lineage>
</organism>
<dbReference type="SUPFAM" id="SSF57850">
    <property type="entry name" value="RING/U-box"/>
    <property type="match status" value="1"/>
</dbReference>
<feature type="region of interest" description="Disordered" evidence="5">
    <location>
        <begin position="363"/>
        <end position="476"/>
    </location>
</feature>
<dbReference type="STRING" id="645134.A0A0L0HU45"/>
<feature type="compositionally biased region" description="Polar residues" evidence="5">
    <location>
        <begin position="49"/>
        <end position="63"/>
    </location>
</feature>
<dbReference type="GO" id="GO:0008270">
    <property type="term" value="F:zinc ion binding"/>
    <property type="evidence" value="ECO:0007669"/>
    <property type="project" value="UniProtKB-KW"/>
</dbReference>
<proteinExistence type="predicted"/>
<dbReference type="SMART" id="SM00744">
    <property type="entry name" value="RINGv"/>
    <property type="match status" value="1"/>
</dbReference>
<evidence type="ECO:0000256" key="4">
    <source>
        <dbReference type="PROSITE-ProRule" id="PRU00175"/>
    </source>
</evidence>
<evidence type="ECO:0000313" key="7">
    <source>
        <dbReference type="EMBL" id="KND04618.1"/>
    </source>
</evidence>
<feature type="region of interest" description="Disordered" evidence="5">
    <location>
        <begin position="91"/>
        <end position="189"/>
    </location>
</feature>
<feature type="compositionally biased region" description="Basic residues" evidence="5">
    <location>
        <begin position="401"/>
        <end position="410"/>
    </location>
</feature>
<feature type="compositionally biased region" description="Low complexity" evidence="5">
    <location>
        <begin position="157"/>
        <end position="172"/>
    </location>
</feature>